<accession>A0A392SEB9</accession>
<dbReference type="EMBL" id="LXQA010354462">
    <property type="protein sequence ID" value="MCI46235.1"/>
    <property type="molecule type" value="Genomic_DNA"/>
</dbReference>
<evidence type="ECO:0000313" key="3">
    <source>
        <dbReference type="Proteomes" id="UP000265520"/>
    </source>
</evidence>
<feature type="compositionally biased region" description="Basic and acidic residues" evidence="1">
    <location>
        <begin position="41"/>
        <end position="50"/>
    </location>
</feature>
<reference evidence="2 3" key="1">
    <citation type="journal article" date="2018" name="Front. Plant Sci.">
        <title>Red Clover (Trifolium pratense) and Zigzag Clover (T. medium) - A Picture of Genomic Similarities and Differences.</title>
        <authorList>
            <person name="Dluhosova J."/>
            <person name="Istvanek J."/>
            <person name="Nedelnik J."/>
            <person name="Repkova J."/>
        </authorList>
    </citation>
    <scope>NUCLEOTIDE SEQUENCE [LARGE SCALE GENOMIC DNA]</scope>
    <source>
        <strain evidence="3">cv. 10/8</strain>
        <tissue evidence="2">Leaf</tissue>
    </source>
</reference>
<comment type="caution">
    <text evidence="2">The sequence shown here is derived from an EMBL/GenBank/DDBJ whole genome shotgun (WGS) entry which is preliminary data.</text>
</comment>
<feature type="non-terminal residue" evidence="2">
    <location>
        <position position="1"/>
    </location>
</feature>
<evidence type="ECO:0000313" key="2">
    <source>
        <dbReference type="EMBL" id="MCI46235.1"/>
    </source>
</evidence>
<organism evidence="2 3">
    <name type="scientific">Trifolium medium</name>
    <dbReference type="NCBI Taxonomy" id="97028"/>
    <lineage>
        <taxon>Eukaryota</taxon>
        <taxon>Viridiplantae</taxon>
        <taxon>Streptophyta</taxon>
        <taxon>Embryophyta</taxon>
        <taxon>Tracheophyta</taxon>
        <taxon>Spermatophyta</taxon>
        <taxon>Magnoliopsida</taxon>
        <taxon>eudicotyledons</taxon>
        <taxon>Gunneridae</taxon>
        <taxon>Pentapetalae</taxon>
        <taxon>rosids</taxon>
        <taxon>fabids</taxon>
        <taxon>Fabales</taxon>
        <taxon>Fabaceae</taxon>
        <taxon>Papilionoideae</taxon>
        <taxon>50 kb inversion clade</taxon>
        <taxon>NPAAA clade</taxon>
        <taxon>Hologalegina</taxon>
        <taxon>IRL clade</taxon>
        <taxon>Trifolieae</taxon>
        <taxon>Trifolium</taxon>
    </lineage>
</organism>
<sequence length="50" mass="5699">HLVSDVGLVNTPTRAQHYWAWDADMNGRLSDQKTGSKHPQRIVEETRIPS</sequence>
<evidence type="ECO:0000256" key="1">
    <source>
        <dbReference type="SAM" id="MobiDB-lite"/>
    </source>
</evidence>
<dbReference type="Proteomes" id="UP000265520">
    <property type="component" value="Unassembled WGS sequence"/>
</dbReference>
<keyword evidence="3" id="KW-1185">Reference proteome</keyword>
<name>A0A392SEB9_9FABA</name>
<dbReference type="AlphaFoldDB" id="A0A392SEB9"/>
<proteinExistence type="predicted"/>
<feature type="region of interest" description="Disordered" evidence="1">
    <location>
        <begin position="27"/>
        <end position="50"/>
    </location>
</feature>
<protein>
    <submittedName>
        <fullName evidence="2">Uncharacterized protein</fullName>
    </submittedName>
</protein>